<accession>A0ABP5BVM4</accession>
<dbReference type="NCBIfam" id="NF033740">
    <property type="entry name" value="MarP_fam_protase"/>
    <property type="match status" value="1"/>
</dbReference>
<comment type="caution">
    <text evidence="1">The sequence shown here is derived from an EMBL/GenBank/DDBJ whole genome shotgun (WGS) entry which is preliminary data.</text>
</comment>
<keyword evidence="2" id="KW-1185">Reference proteome</keyword>
<proteinExistence type="predicted"/>
<dbReference type="SUPFAM" id="SSF50494">
    <property type="entry name" value="Trypsin-like serine proteases"/>
    <property type="match status" value="1"/>
</dbReference>
<evidence type="ECO:0008006" key="3">
    <source>
        <dbReference type="Google" id="ProtNLM"/>
    </source>
</evidence>
<organism evidence="1 2">
    <name type="scientific">Nocardioides panacihumi</name>
    <dbReference type="NCBI Taxonomy" id="400774"/>
    <lineage>
        <taxon>Bacteria</taxon>
        <taxon>Bacillati</taxon>
        <taxon>Actinomycetota</taxon>
        <taxon>Actinomycetes</taxon>
        <taxon>Propionibacteriales</taxon>
        <taxon>Nocardioidaceae</taxon>
        <taxon>Nocardioides</taxon>
    </lineage>
</organism>
<dbReference type="Pfam" id="PF13365">
    <property type="entry name" value="Trypsin_2"/>
    <property type="match status" value="1"/>
</dbReference>
<dbReference type="InterPro" id="IPR009003">
    <property type="entry name" value="Peptidase_S1_PA"/>
</dbReference>
<dbReference type="PANTHER" id="PTHR43019">
    <property type="entry name" value="SERINE ENDOPROTEASE DEGS"/>
    <property type="match status" value="1"/>
</dbReference>
<dbReference type="PANTHER" id="PTHR43019:SF23">
    <property type="entry name" value="PROTEASE DO-LIKE 5, CHLOROPLASTIC"/>
    <property type="match status" value="1"/>
</dbReference>
<dbReference type="Proteomes" id="UP001500571">
    <property type="component" value="Unassembled WGS sequence"/>
</dbReference>
<evidence type="ECO:0000313" key="1">
    <source>
        <dbReference type="EMBL" id="GAA1953426.1"/>
    </source>
</evidence>
<dbReference type="EMBL" id="BAAAPB010000001">
    <property type="protein sequence ID" value="GAA1953426.1"/>
    <property type="molecule type" value="Genomic_DNA"/>
</dbReference>
<protein>
    <recommendedName>
        <fullName evidence="3">Serine protease</fullName>
    </recommendedName>
</protein>
<evidence type="ECO:0000313" key="2">
    <source>
        <dbReference type="Proteomes" id="UP001500571"/>
    </source>
</evidence>
<dbReference type="InterPro" id="IPR001940">
    <property type="entry name" value="Peptidase_S1C"/>
</dbReference>
<reference evidence="2" key="1">
    <citation type="journal article" date="2019" name="Int. J. Syst. Evol. Microbiol.">
        <title>The Global Catalogue of Microorganisms (GCM) 10K type strain sequencing project: providing services to taxonomists for standard genome sequencing and annotation.</title>
        <authorList>
            <consortium name="The Broad Institute Genomics Platform"/>
            <consortium name="The Broad Institute Genome Sequencing Center for Infectious Disease"/>
            <person name="Wu L."/>
            <person name="Ma J."/>
        </authorList>
    </citation>
    <scope>NUCLEOTIDE SEQUENCE [LARGE SCALE GENOMIC DNA]</scope>
    <source>
        <strain evidence="2">JCM 15309</strain>
    </source>
</reference>
<dbReference type="InterPro" id="IPR047680">
    <property type="entry name" value="MarP-like"/>
</dbReference>
<dbReference type="Gene3D" id="2.40.10.10">
    <property type="entry name" value="Trypsin-like serine proteases"/>
    <property type="match status" value="2"/>
</dbReference>
<name>A0ABP5BVM4_9ACTN</name>
<sequence length="259" mass="26807">MRQSAVLAKVDSVMPVGAGGILDRFNTVVGTSFFPRYLEPFAPERIVRVGPGPARLRSDPDVVRAGASVFKVHGTNSCGRGVEGSGFLYAPGYLMTNAHVVAGVDHPTVEVGDENVSGKVVLYDPQEDVAVIELDSGAAAPLAFDTTAGPHDGVAILGYPQDGPFDVEPGRIRAEQRLRSPDIYGNGTVIRSVFSLRGLIRPGNSGGPIVDSAGDVVGVVFAASVTDRETGYALTADQVNELAASGVGRTARVSTGGCA</sequence>
<dbReference type="PRINTS" id="PR00834">
    <property type="entry name" value="PROTEASES2C"/>
</dbReference>
<gene>
    <name evidence="1" type="ORF">GCM10009798_10740</name>
</gene>
<dbReference type="InterPro" id="IPR043504">
    <property type="entry name" value="Peptidase_S1_PA_chymotrypsin"/>
</dbReference>